<organism evidence="7 8">
    <name type="scientific">Astrephomene gubernaculifera</name>
    <dbReference type="NCBI Taxonomy" id="47775"/>
    <lineage>
        <taxon>Eukaryota</taxon>
        <taxon>Viridiplantae</taxon>
        <taxon>Chlorophyta</taxon>
        <taxon>core chlorophytes</taxon>
        <taxon>Chlorophyceae</taxon>
        <taxon>CS clade</taxon>
        <taxon>Chlamydomonadales</taxon>
        <taxon>Astrephomenaceae</taxon>
        <taxon>Astrephomene</taxon>
    </lineage>
</organism>
<dbReference type="GO" id="GO:0003712">
    <property type="term" value="F:transcription coregulator activity"/>
    <property type="evidence" value="ECO:0007669"/>
    <property type="project" value="TreeGrafter"/>
</dbReference>
<feature type="region of interest" description="Disordered" evidence="4">
    <location>
        <begin position="1"/>
        <end position="363"/>
    </location>
</feature>
<feature type="compositionally biased region" description="Basic and acidic residues" evidence="4">
    <location>
        <begin position="2827"/>
        <end position="2837"/>
    </location>
</feature>
<evidence type="ECO:0008006" key="9">
    <source>
        <dbReference type="Google" id="ProtNLM"/>
    </source>
</evidence>
<feature type="region of interest" description="Disordered" evidence="4">
    <location>
        <begin position="1399"/>
        <end position="1583"/>
    </location>
</feature>
<dbReference type="InterPro" id="IPR017930">
    <property type="entry name" value="Myb_dom"/>
</dbReference>
<feature type="domain" description="Myb-like" evidence="5">
    <location>
        <begin position="3186"/>
        <end position="3240"/>
    </location>
</feature>
<feature type="compositionally biased region" description="Acidic residues" evidence="4">
    <location>
        <begin position="20"/>
        <end position="57"/>
    </location>
</feature>
<feature type="compositionally biased region" description="Acidic residues" evidence="4">
    <location>
        <begin position="427"/>
        <end position="445"/>
    </location>
</feature>
<feature type="compositionally biased region" description="Pro residues" evidence="4">
    <location>
        <begin position="2263"/>
        <end position="2277"/>
    </location>
</feature>
<dbReference type="PROSITE" id="PS50090">
    <property type="entry name" value="MYB_LIKE"/>
    <property type="match status" value="2"/>
</dbReference>
<keyword evidence="1" id="KW-0805">Transcription regulation</keyword>
<feature type="region of interest" description="Disordered" evidence="4">
    <location>
        <begin position="1836"/>
        <end position="1930"/>
    </location>
</feature>
<keyword evidence="8" id="KW-1185">Reference proteome</keyword>
<evidence type="ECO:0000256" key="2">
    <source>
        <dbReference type="ARBA" id="ARBA00023163"/>
    </source>
</evidence>
<reference evidence="7 8" key="1">
    <citation type="journal article" date="2021" name="Sci. Rep.">
        <title>Genome sequencing of the multicellular alga Astrephomene provides insights into convergent evolution of germ-soma differentiation.</title>
        <authorList>
            <person name="Yamashita S."/>
            <person name="Yamamoto K."/>
            <person name="Matsuzaki R."/>
            <person name="Suzuki S."/>
            <person name="Yamaguchi H."/>
            <person name="Hirooka S."/>
            <person name="Minakuchi Y."/>
            <person name="Miyagishima S."/>
            <person name="Kawachi M."/>
            <person name="Toyoda A."/>
            <person name="Nozaki H."/>
        </authorList>
    </citation>
    <scope>NUCLEOTIDE SEQUENCE [LARGE SCALE GENOMIC DNA]</scope>
    <source>
        <strain evidence="7 8">NIES-4017</strain>
    </source>
</reference>
<feature type="region of interest" description="Disordered" evidence="4">
    <location>
        <begin position="2536"/>
        <end position="2583"/>
    </location>
</feature>
<feature type="compositionally biased region" description="Polar residues" evidence="4">
    <location>
        <begin position="273"/>
        <end position="295"/>
    </location>
</feature>
<evidence type="ECO:0000313" key="7">
    <source>
        <dbReference type="EMBL" id="GFR45311.1"/>
    </source>
</evidence>
<proteinExistence type="predicted"/>
<feature type="region of interest" description="Disordered" evidence="4">
    <location>
        <begin position="2102"/>
        <end position="2161"/>
    </location>
</feature>
<feature type="compositionally biased region" description="Basic residues" evidence="4">
    <location>
        <begin position="486"/>
        <end position="496"/>
    </location>
</feature>
<feature type="compositionally biased region" description="Acidic residues" evidence="4">
    <location>
        <begin position="3096"/>
        <end position="3120"/>
    </location>
</feature>
<accession>A0AAD3DNU4</accession>
<feature type="region of interest" description="Disordered" evidence="4">
    <location>
        <begin position="1946"/>
        <end position="1966"/>
    </location>
</feature>
<feature type="compositionally biased region" description="Low complexity" evidence="4">
    <location>
        <begin position="2536"/>
        <end position="2548"/>
    </location>
</feature>
<feature type="compositionally biased region" description="Low complexity" evidence="4">
    <location>
        <begin position="1901"/>
        <end position="1915"/>
    </location>
</feature>
<dbReference type="EMBL" id="BMAR01000009">
    <property type="protein sequence ID" value="GFR45311.1"/>
    <property type="molecule type" value="Genomic_DNA"/>
</dbReference>
<dbReference type="InterPro" id="IPR001005">
    <property type="entry name" value="SANT/Myb"/>
</dbReference>
<sequence length="3248" mass="325429">MEQKEIEPFENSLPSWPNFDEGDADDDDDEYKADSDAEVDDSDTDDADEQEALPQEEDSLHLSDFADDVLDSLEEKVLSDSECVESDAEDEDEEAGLDPTASQQQDSAAPVEPDLEATSTWSSQQHQRPPRVRSARKAKQPGKERDTSSTPRGRRAGGSGAPAAAPNHHRHKPALATVPEDGTLERPGQPPPQQQGHGHGNLPPWDGGQDGQVDATPRAQQQLSQGLDGDAMLTPQQEHAAGFGGGRQAASRADLTPQPQQLQAHGRHLPPLQEQTPVSNGRCQQQQQAHGSSQGVCPAADPPCGQVPPMGDLLGAAGAGAGSGAPHNAEQLKHQRTQQQQQFTQPPQAHPQGPGAAAGEAVAWPSSGGICRRTRAHVSLRDVDLEELEQQLPEYVDMEEIELAEDDEEYGKFLQSLFDETASLPEDSSDEDPDFMADLDLDFDEGSNAGTQSGDGEWMRLLNGSTRRDGRLRNGGDGGGADSPARRTRARSRRQTGRSSRSNSSGGAGPSSGSVGITGEQLSTLHAQLHCHSQMLVQMYALLSLDRDLEAQQLAAKTDTLIQRLMTARDAQGSARQGLGLPAFTAEDLCRPAPPPALLLPQQLTSGAAAAAGTNPTATGPATGSEGGVPADGLAEGAAAPTGVAAPAMTASMQALPFGVGAAATAPATTAVLAAANPHGAYGAYGAYDGMEATRDDAGSNSAAAAVAAAGSAAADLDCDLAAGAVAAGIPAFKAAAAARSTALGAAIRAFRPAWWPGPSGEVWSVLDVVPLRKFPEVQEALRALPPMPISALQEQRELLASAKDKRKSRRRRGCDPLVTATEYIQPALQCLQGHLAVALLYAPSPPVPPSYWTNSEDELLMYGIARYGSNWRRIAGTLLPCRNSTQVANRHKNINARGRVMDHVLALAQGAHHGAGAAASQPGAGPEAAAPHALRAGAEGGARLAAGAAAARVGFGAGGANGTLAGTGGAAAAAGGRKGKASSGVLAKAKDPSGAAAAAVCGTAAQQQQQQPHMQQAQLPVPGATNAFGLGAAAAAGTTAATTVAAGGGVANAPSIVPPMHPDLVALVNAARNLGLPPAVAAAQILQMQQQLRLNQQQQQPPPRPAPAPQVPLPIAMQLVAQLQKPGGAMAARLLAAQLQEPSTASAAVTALQLASQQLLQQQQQQPSSLLAALAAAAAASGQSVAGMGAGVSGGGGAVAAVLGGGVDPATTNGLSGLSAGLAAPVASATTTSAAAAAGGGGAAASQQSSLLSVAAQLLQVGAKPVVVTPSLVHLQVPPQLAMSEPQVIPLAGPLAGMKLPISAAAAAAAAAAVQLQRQQGNPTLPTQGMPVAPPDVAAAAAAAAGAGMQAALPLGSGTSAAVADPSGHGTGALFTGQGGVGSSHAGSMLQLMSCGSGPAIEPYAPPPPWQQEEDDDSRMPWSPPRSPSPPPLSPPLPHAAAAPPHVAGEEIPVPHGASGFTPAGHPHLTDGATSDTALIPPHTAAGPHMGFAPAPPMLPGMEAQQHRQQLQPHAHALPPRPPLIPHSGSLRDRRRSRGPSPEPLHQLHHHHHGTPGGGFSLLPPDPFSSNLPPGVPMHPGSTALPPALPSLSDNFTLNGLSDMLCAGLKSGAVTPATCLSPQAGTMSVFSHGGTMSLLLGGSLCLSSLLQGDGGTPTKTTADGTTADADADEEAAVAGYRNNRHSEGTATVTEVCEQEARGLQSPRPPACNQLAHQQDQPHAQLADPRLAAAAAAAAAAGAATGALHHQLRSPAAKQLFSPTSPVAAAGGVRQRLMLGGDAPPSHRALALLRGVVDVTPSSDPKAKRRSRIAAAGLAADLARRELQLAEVEPSPFEGTAQNDQLAGGGSDGSGRHQRRREGFLDDAEGKGEGPHRSRRTLFGDNDGAGTGDGEASRGCPSPEAAKEAQPAAEAAGGGDVEETEEAHDGGLERVRKRLRLLEDDAQQQQQQRIHHQVHAAAAAGAPSQLAIPAMQSEAQPPANRRQAAQKQVKAVAAVEDAASGERDGAVAGVAIPARDGCVLGNGVREQPGIHQEPQSTVAAGGKRRTGLTSAAAATCAADATTKRARPFAPAAVAVAPAGGQTAPTEAPVVADDTAGAVTTHHTAQAQGQAGKLTGHKRGRSGSSGSGSRQAADKATAAAHLEAAQSNTSSPVERVTAAAVAPDKPGAVAGMSAAAAAACKNPTMQAAPEHACPASAAATGGGAVAASRPPKAPARNKGAATATHQRAPQAAAAAAAAAATARPGTDASNNDGAFVPSTSPHPPLPPRPRPLEPLPGTNGHNYTASRAVEDDDAAAGGLSRVNSSTALALGDTSPGGGLSGLQSILCGGGVDTLGGTMDIVSLLPSISTRSLAAIEAGMGSPTPPPPMRPLPGAATARAGAVVSPTAGTAGAAAAGAATLPGFFSGVGGAGGFLSPPQSQMLRISPLAQSANTLNTLDMFPLFSNTTDLWQVLQADSACGAAACGGGGGSAAATRGPAGTRVAVGTTAGGDGADEGTCAKAPAAGATQALGSDAWTRFMAFCSPSAQHPNSGTAAAAAVGAATTGPHRTERSNSAFQPYISGGGDAARGTSVACDAGRSRDGLSRPFVSTAAVAADKDAEATAAGGAAAASVCLANVASQPHSQRHAPVATPDGRPADADAPMLTGDVRTTLPGSGAAPADQQLANPPSQVVVEPLVTAQVQTQVAVKPMEAADAGPVVPPAAEPPNAQPQRLEAAAAAAAAPPVVPGIFLPPLTLPSALQRRAAAAGLAPAEAPAPAPQPAGDGSDPASETVCLFGRTVSKPPPFASPTMPSARALPRRFELSAAVQPGSAAAQQHQPPHTLPAEHDGQEDHPATTSVMAGSITAALAAAPSTAVHDDPDAPKSNQQPAILSPLFTPAHGPGGGLSRNAAAAAAAAAAAGGGFSETPRWQAPPLAPVAGAGAPTPACPPTAVAGAFPMGRFQQTPGTDLHGSVAVAAPLSLTPLPPDVAAAGRSFAHGARGALGRVAAWDPRRLDAVAPCTSDWACNDPGRGSGATCPPKRRGGAGAADTPGNVTCYSHVAKPTRFAMAADNSAATPCAPVLHQRLTSPGVAPALMPSETGPDADDSREPPPEGDEQGEVEADETEAAEEEQEEALVAEAHGNDGAHEGEQPQPQEEAGVPDGDDESAGKYHNQNGAGGGGAEQPIEAHAGASKGAAAAGTAAPQTDGDWSKEQDQLIMRAIFMLGQGPATWQSIWQQLGGLRSLEEVEQRGKQLVARMMSMML</sequence>
<feature type="region of interest" description="Disordered" evidence="4">
    <location>
        <begin position="3075"/>
        <end position="3195"/>
    </location>
</feature>
<feature type="compositionally biased region" description="Low complexity" evidence="4">
    <location>
        <begin position="3172"/>
        <end position="3187"/>
    </location>
</feature>
<feature type="compositionally biased region" description="Basic and acidic residues" evidence="4">
    <location>
        <begin position="3125"/>
        <end position="3134"/>
    </location>
</feature>
<feature type="compositionally biased region" description="Acidic residues" evidence="4">
    <location>
        <begin position="82"/>
        <end position="96"/>
    </location>
</feature>
<dbReference type="Gene3D" id="1.10.10.60">
    <property type="entry name" value="Homeodomain-like"/>
    <property type="match status" value="1"/>
</dbReference>
<feature type="compositionally biased region" description="Basic and acidic residues" evidence="4">
    <location>
        <begin position="1861"/>
        <end position="1876"/>
    </location>
</feature>
<evidence type="ECO:0000313" key="8">
    <source>
        <dbReference type="Proteomes" id="UP001054857"/>
    </source>
</evidence>
<keyword evidence="2" id="KW-0804">Transcription</keyword>
<gene>
    <name evidence="7" type="ORF">Agub_g6671</name>
</gene>
<feature type="region of interest" description="Disordered" evidence="4">
    <location>
        <begin position="608"/>
        <end position="630"/>
    </location>
</feature>
<keyword evidence="3" id="KW-0539">Nucleus</keyword>
<feature type="region of interest" description="Disordered" evidence="4">
    <location>
        <begin position="3011"/>
        <end position="3035"/>
    </location>
</feature>
<dbReference type="InterPro" id="IPR009057">
    <property type="entry name" value="Homeodomain-like_sf"/>
</dbReference>
<evidence type="ECO:0000259" key="5">
    <source>
        <dbReference type="PROSITE" id="PS50090"/>
    </source>
</evidence>
<dbReference type="PANTHER" id="PTHR16088:SF3">
    <property type="entry name" value="GON-4-LIKE PROTEIN"/>
    <property type="match status" value="1"/>
</dbReference>
<evidence type="ECO:0000256" key="4">
    <source>
        <dbReference type="SAM" id="MobiDB-lite"/>
    </source>
</evidence>
<dbReference type="Pfam" id="PF13921">
    <property type="entry name" value="Myb_DNA-bind_6"/>
    <property type="match status" value="1"/>
</dbReference>
<feature type="compositionally biased region" description="Pro residues" evidence="4">
    <location>
        <begin position="1423"/>
        <end position="1439"/>
    </location>
</feature>
<feature type="compositionally biased region" description="Low complexity" evidence="4">
    <location>
        <begin position="337"/>
        <end position="363"/>
    </location>
</feature>
<feature type="region of interest" description="Disordered" evidence="4">
    <location>
        <begin position="2624"/>
        <end position="2669"/>
    </location>
</feature>
<evidence type="ECO:0000256" key="3">
    <source>
        <dbReference type="ARBA" id="ARBA00023242"/>
    </source>
</evidence>
<feature type="domain" description="HTH myb-type" evidence="6">
    <location>
        <begin position="853"/>
        <end position="900"/>
    </location>
</feature>
<dbReference type="Proteomes" id="UP001054857">
    <property type="component" value="Unassembled WGS sequence"/>
</dbReference>
<comment type="caution">
    <text evidence="7">The sequence shown here is derived from an EMBL/GenBank/DDBJ whole genome shotgun (WGS) entry which is preliminary data.</text>
</comment>
<dbReference type="InterPro" id="IPR052435">
    <property type="entry name" value="YY1-Transcr_Regul"/>
</dbReference>
<name>A0AAD3DNU4_9CHLO</name>
<dbReference type="PROSITE" id="PS51294">
    <property type="entry name" value="HTH_MYB"/>
    <property type="match status" value="1"/>
</dbReference>
<feature type="compositionally biased region" description="Polar residues" evidence="4">
    <location>
        <begin position="117"/>
        <end position="127"/>
    </location>
</feature>
<dbReference type="PANTHER" id="PTHR16088">
    <property type="entry name" value="YY1 ASSOCIATED PROTEIN-RELATED"/>
    <property type="match status" value="1"/>
</dbReference>
<feature type="compositionally biased region" description="Low complexity" evidence="4">
    <location>
        <begin position="608"/>
        <end position="624"/>
    </location>
</feature>
<evidence type="ECO:0000256" key="1">
    <source>
        <dbReference type="ARBA" id="ARBA00023015"/>
    </source>
</evidence>
<feature type="region of interest" description="Disordered" evidence="4">
    <location>
        <begin position="2809"/>
        <end position="2839"/>
    </location>
</feature>
<feature type="compositionally biased region" description="Low complexity" evidence="4">
    <location>
        <begin position="2223"/>
        <end position="2247"/>
    </location>
</feature>
<dbReference type="GO" id="GO:0006355">
    <property type="term" value="P:regulation of DNA-templated transcription"/>
    <property type="evidence" value="ECO:0007669"/>
    <property type="project" value="TreeGrafter"/>
</dbReference>
<feature type="domain" description="Myb-like" evidence="5">
    <location>
        <begin position="845"/>
        <end position="896"/>
    </location>
</feature>
<feature type="region of interest" description="Disordered" evidence="4">
    <location>
        <begin position="2198"/>
        <end position="2287"/>
    </location>
</feature>
<feature type="region of interest" description="Disordered" evidence="4">
    <location>
        <begin position="2753"/>
        <end position="2774"/>
    </location>
</feature>
<dbReference type="GO" id="GO:0005634">
    <property type="term" value="C:nucleus"/>
    <property type="evidence" value="ECO:0007669"/>
    <property type="project" value="TreeGrafter"/>
</dbReference>
<dbReference type="SMART" id="SM00717">
    <property type="entry name" value="SANT"/>
    <property type="match status" value="2"/>
</dbReference>
<feature type="compositionally biased region" description="Basic residues" evidence="4">
    <location>
        <begin position="128"/>
        <end position="140"/>
    </location>
</feature>
<evidence type="ECO:0000259" key="6">
    <source>
        <dbReference type="PROSITE" id="PS51294"/>
    </source>
</evidence>
<dbReference type="SUPFAM" id="SSF46689">
    <property type="entry name" value="Homeodomain-like"/>
    <property type="match status" value="1"/>
</dbReference>
<protein>
    <recommendedName>
        <fullName evidence="9">Myb-like domain-containing protein</fullName>
    </recommendedName>
</protein>
<dbReference type="CDD" id="cd00167">
    <property type="entry name" value="SANT"/>
    <property type="match status" value="1"/>
</dbReference>
<feature type="region of interest" description="Disordered" evidence="4">
    <location>
        <begin position="423"/>
        <end position="518"/>
    </location>
</feature>